<feature type="transmembrane region" description="Helical" evidence="1">
    <location>
        <begin position="269"/>
        <end position="293"/>
    </location>
</feature>
<keyword evidence="1" id="KW-0472">Membrane</keyword>
<dbReference type="RefSeq" id="WP_087815954.1">
    <property type="nucleotide sequence ID" value="NZ_NHOI01000013.1"/>
</dbReference>
<dbReference type="Proteomes" id="UP000196440">
    <property type="component" value="Unassembled WGS sequence"/>
</dbReference>
<accession>A0A209A1U3</accession>
<evidence type="ECO:0000256" key="1">
    <source>
        <dbReference type="SAM" id="Phobius"/>
    </source>
</evidence>
<feature type="transmembrane region" description="Helical" evidence="1">
    <location>
        <begin position="99"/>
        <end position="132"/>
    </location>
</feature>
<evidence type="ECO:0000313" key="3">
    <source>
        <dbReference type="Proteomes" id="UP000196440"/>
    </source>
</evidence>
<organism evidence="2 3">
    <name type="scientific">Yersinia intermedia</name>
    <dbReference type="NCBI Taxonomy" id="631"/>
    <lineage>
        <taxon>Bacteria</taxon>
        <taxon>Pseudomonadati</taxon>
        <taxon>Pseudomonadota</taxon>
        <taxon>Gammaproteobacteria</taxon>
        <taxon>Enterobacterales</taxon>
        <taxon>Yersiniaceae</taxon>
        <taxon>Yersinia</taxon>
    </lineage>
</organism>
<name>A0A209A1U3_YERIN</name>
<comment type="caution">
    <text evidence="2">The sequence shown here is derived from an EMBL/GenBank/DDBJ whole genome shotgun (WGS) entry which is preliminary data.</text>
</comment>
<keyword evidence="1" id="KW-0812">Transmembrane</keyword>
<gene>
    <name evidence="2" type="ORF">CBW57_11465</name>
</gene>
<feature type="transmembrane region" description="Helical" evidence="1">
    <location>
        <begin position="305"/>
        <end position="327"/>
    </location>
</feature>
<feature type="transmembrane region" description="Helical" evidence="1">
    <location>
        <begin position="7"/>
        <end position="28"/>
    </location>
</feature>
<feature type="transmembrane region" description="Helical" evidence="1">
    <location>
        <begin position="339"/>
        <end position="357"/>
    </location>
</feature>
<dbReference type="EMBL" id="NHOI01000013">
    <property type="protein sequence ID" value="OVZ86563.1"/>
    <property type="molecule type" value="Genomic_DNA"/>
</dbReference>
<reference evidence="2 3" key="1">
    <citation type="submission" date="2017-05" db="EMBL/GenBank/DDBJ databases">
        <title>Whole genome sequencing of Yersinia kristensenii.</title>
        <authorList>
            <person name="Campioni F."/>
        </authorList>
    </citation>
    <scope>NUCLEOTIDE SEQUENCE [LARGE SCALE GENOMIC DNA]</scope>
    <source>
        <strain evidence="2 3">CFSAN060536</strain>
    </source>
</reference>
<feature type="transmembrane region" description="Helical" evidence="1">
    <location>
        <begin position="144"/>
        <end position="174"/>
    </location>
</feature>
<feature type="transmembrane region" description="Helical" evidence="1">
    <location>
        <begin position="69"/>
        <end position="87"/>
    </location>
</feature>
<dbReference type="AlphaFoldDB" id="A0A209A1U3"/>
<feature type="transmembrane region" description="Helical" evidence="1">
    <location>
        <begin position="186"/>
        <end position="205"/>
    </location>
</feature>
<evidence type="ECO:0000313" key="2">
    <source>
        <dbReference type="EMBL" id="OVZ86563.1"/>
    </source>
</evidence>
<protein>
    <submittedName>
        <fullName evidence="2">Uncharacterized protein</fullName>
    </submittedName>
</protein>
<sequence>MIYKKELTLILLVKVFFTFFAVFIYNHFSHLADSERYLNAVVDFNNFLDRTQFVDNIFAFLRYIMLDRLLVNVFISILFGFSFFFVFKDLFCFVDKRLLYICFLLPSFQIWTSVAGKEIIAVAGLLFFIKWIINVQFERKNSILYLFVGVIFGMFLRPHYGIAYIYLAISVFVLNKIKFSVFSNGVYIASLTAILIISALLIALTENLWSAPFLSVLDIIKNYFLTSDIAYANRYYIEWGTVSDYFDNILWGAMVSIIGPTFNEAFNRIVYIPFFIEGVLSLVLMAVIFYRLYKETHTNTLYRKYFYFSFIPAVIIILLIHYPFGLFNPGAAIRYKQNITPLIYFYPLLMIACINRGKSNLI</sequence>
<keyword evidence="1" id="KW-1133">Transmembrane helix</keyword>
<proteinExistence type="predicted"/>